<reference evidence="5 6" key="2">
    <citation type="journal article" date="2010" name="Stand. Genomic Sci.">
        <title>Complete genome sequence of Desulfohalobium retbaense type strain (HR(100)).</title>
        <authorList>
            <person name="Spring S."/>
            <person name="Nolan M."/>
            <person name="Lapidus A."/>
            <person name="Glavina Del Rio T."/>
            <person name="Copeland A."/>
            <person name="Tice H."/>
            <person name="Cheng J.F."/>
            <person name="Lucas S."/>
            <person name="Land M."/>
            <person name="Chen F."/>
            <person name="Bruce D."/>
            <person name="Goodwin L."/>
            <person name="Pitluck S."/>
            <person name="Ivanova N."/>
            <person name="Mavromatis K."/>
            <person name="Mikhailova N."/>
            <person name="Pati A."/>
            <person name="Chen A."/>
            <person name="Palaniappan K."/>
            <person name="Hauser L."/>
            <person name="Chang Y.J."/>
            <person name="Jeffries C.D."/>
            <person name="Munk C."/>
            <person name="Kiss H."/>
            <person name="Chain P."/>
            <person name="Han C."/>
            <person name="Brettin T."/>
            <person name="Detter J.C."/>
            <person name="Schuler E."/>
            <person name="Goker M."/>
            <person name="Rohde M."/>
            <person name="Bristow J."/>
            <person name="Eisen J.A."/>
            <person name="Markowitz V."/>
            <person name="Hugenholtz P."/>
            <person name="Kyrpides N.C."/>
            <person name="Klenk H.P."/>
        </authorList>
    </citation>
    <scope>NUCLEOTIDE SEQUENCE [LARGE SCALE GENOMIC DNA]</scope>
    <source>
        <strain evidence="6">ATCC 49802 / DSM 20745 / S 6022</strain>
    </source>
</reference>
<accession>D1C5P4</accession>
<evidence type="ECO:0000256" key="3">
    <source>
        <dbReference type="PROSITE-ProRule" id="PRU00209"/>
    </source>
</evidence>
<dbReference type="AlphaFoldDB" id="D1C5P4"/>
<reference evidence="6" key="1">
    <citation type="submission" date="2009-11" db="EMBL/GenBank/DDBJ databases">
        <title>The complete chromosome 1 of Sphaerobacter thermophilus DSM 20745.</title>
        <authorList>
            <person name="Lucas S."/>
            <person name="Copeland A."/>
            <person name="Lapidus A."/>
            <person name="Glavina del Rio T."/>
            <person name="Dalin E."/>
            <person name="Tice H."/>
            <person name="Bruce D."/>
            <person name="Goodwin L."/>
            <person name="Pitluck S."/>
            <person name="Kyrpides N."/>
            <person name="Mavromatis K."/>
            <person name="Ivanova N."/>
            <person name="Mikhailova N."/>
            <person name="LaButti K.M."/>
            <person name="Clum A."/>
            <person name="Sun H.I."/>
            <person name="Brettin T."/>
            <person name="Detter J.C."/>
            <person name="Han C."/>
            <person name="Larimer F."/>
            <person name="Land M."/>
            <person name="Hauser L."/>
            <person name="Markowitz V."/>
            <person name="Cheng J.F."/>
            <person name="Hugenholtz P."/>
            <person name="Woyke T."/>
            <person name="Wu D."/>
            <person name="Steenblock K."/>
            <person name="Schneider S."/>
            <person name="Pukall R."/>
            <person name="Goeker M."/>
            <person name="Klenk H.P."/>
            <person name="Eisen J.A."/>
        </authorList>
    </citation>
    <scope>NUCLEOTIDE SEQUENCE [LARGE SCALE GENOMIC DNA]</scope>
    <source>
        <strain evidence="6">ATCC 49802 / DSM 20745 / S 6022</strain>
    </source>
</reference>
<dbReference type="NCBIfam" id="NF007494">
    <property type="entry name" value="PRK10089.1-3"/>
    <property type="match status" value="1"/>
</dbReference>
<dbReference type="RefSeq" id="WP_012872492.1">
    <property type="nucleotide sequence ID" value="NC_013523.1"/>
</dbReference>
<keyword evidence="1 3" id="KW-0820">tRNA-binding</keyword>
<dbReference type="PROSITE" id="PS50886">
    <property type="entry name" value="TRBD"/>
    <property type="match status" value="1"/>
</dbReference>
<dbReference type="InterPro" id="IPR008231">
    <property type="entry name" value="CsaA"/>
</dbReference>
<evidence type="ECO:0000259" key="4">
    <source>
        <dbReference type="PROSITE" id="PS50886"/>
    </source>
</evidence>
<gene>
    <name evidence="5" type="ordered locus">Sthe_2016</name>
</gene>
<dbReference type="Proteomes" id="UP000002027">
    <property type="component" value="Chromosome 1"/>
</dbReference>
<dbReference type="eggNOG" id="COG0073">
    <property type="taxonomic scope" value="Bacteria"/>
</dbReference>
<dbReference type="NCBIfam" id="NF007495">
    <property type="entry name" value="PRK10089.1-4"/>
    <property type="match status" value="1"/>
</dbReference>
<keyword evidence="2 3" id="KW-0694">RNA-binding</keyword>
<dbReference type="HOGENOM" id="CLU_065946_2_1_0"/>
<dbReference type="InterPro" id="IPR051270">
    <property type="entry name" value="Tyrosine-tRNA_ligase_regulator"/>
</dbReference>
<dbReference type="NCBIfam" id="TIGR02222">
    <property type="entry name" value="chap_CsaA"/>
    <property type="match status" value="1"/>
</dbReference>
<feature type="domain" description="TRNA-binding" evidence="4">
    <location>
        <begin position="6"/>
        <end position="109"/>
    </location>
</feature>
<dbReference type="FunCoup" id="D1C5P4">
    <property type="interactions" value="95"/>
</dbReference>
<organism evidence="5 6">
    <name type="scientific">Sphaerobacter thermophilus (strain ATCC 49802 / DSM 20745 / KCCM 41009 / NCIMB 13125 / S 6022)</name>
    <dbReference type="NCBI Taxonomy" id="479434"/>
    <lineage>
        <taxon>Bacteria</taxon>
        <taxon>Pseudomonadati</taxon>
        <taxon>Thermomicrobiota</taxon>
        <taxon>Thermomicrobia</taxon>
        <taxon>Sphaerobacterales</taxon>
        <taxon>Sphaerobacterineae</taxon>
        <taxon>Sphaerobacteraceae</taxon>
        <taxon>Sphaerobacter</taxon>
    </lineage>
</organism>
<sequence>MATIEDFEKIDMRVGRIIEVEEFPEARKPSYKLTIDFGPLGIRRSSAGLKPYYQPEELIGRQVVCVVNFPPRRVAGFPSEVLVLGAMQADGRVVLLQPDRESELAAPIA</sequence>
<dbReference type="Gene3D" id="2.40.50.140">
    <property type="entry name" value="Nucleic acid-binding proteins"/>
    <property type="match status" value="1"/>
</dbReference>
<evidence type="ECO:0000313" key="6">
    <source>
        <dbReference type="Proteomes" id="UP000002027"/>
    </source>
</evidence>
<dbReference type="CDD" id="cd02798">
    <property type="entry name" value="tRNA_bind_CsaA"/>
    <property type="match status" value="1"/>
</dbReference>
<dbReference type="InParanoid" id="D1C5P4"/>
<dbReference type="SUPFAM" id="SSF50249">
    <property type="entry name" value="Nucleic acid-binding proteins"/>
    <property type="match status" value="1"/>
</dbReference>
<protein>
    <submittedName>
        <fullName evidence="5">Export-related chaperone CsaA</fullName>
    </submittedName>
</protein>
<dbReference type="Pfam" id="PF01588">
    <property type="entry name" value="tRNA_bind"/>
    <property type="match status" value="1"/>
</dbReference>
<dbReference type="STRING" id="479434.Sthe_2016"/>
<dbReference type="InterPro" id="IPR002547">
    <property type="entry name" value="tRNA-bd_dom"/>
</dbReference>
<evidence type="ECO:0000256" key="2">
    <source>
        <dbReference type="ARBA" id="ARBA00022884"/>
    </source>
</evidence>
<evidence type="ECO:0000256" key="1">
    <source>
        <dbReference type="ARBA" id="ARBA00022555"/>
    </source>
</evidence>
<dbReference type="PANTHER" id="PTHR11586:SF37">
    <property type="entry name" value="TRNA-BINDING DOMAIN-CONTAINING PROTEIN"/>
    <property type="match status" value="1"/>
</dbReference>
<evidence type="ECO:0000313" key="5">
    <source>
        <dbReference type="EMBL" id="ACZ39446.1"/>
    </source>
</evidence>
<proteinExistence type="predicted"/>
<dbReference type="PANTHER" id="PTHR11586">
    <property type="entry name" value="TRNA-AMINOACYLATION COFACTOR ARC1 FAMILY MEMBER"/>
    <property type="match status" value="1"/>
</dbReference>
<dbReference type="KEGG" id="sti:Sthe_2016"/>
<name>D1C5P4_SPHTD</name>
<dbReference type="GO" id="GO:0000049">
    <property type="term" value="F:tRNA binding"/>
    <property type="evidence" value="ECO:0007669"/>
    <property type="project" value="UniProtKB-UniRule"/>
</dbReference>
<dbReference type="FunFam" id="2.40.50.140:FF:000165">
    <property type="entry name" value="Chaperone CsaA"/>
    <property type="match status" value="1"/>
</dbReference>
<dbReference type="EMBL" id="CP001823">
    <property type="protein sequence ID" value="ACZ39446.1"/>
    <property type="molecule type" value="Genomic_DNA"/>
</dbReference>
<keyword evidence="6" id="KW-1185">Reference proteome</keyword>
<dbReference type="OrthoDB" id="9794564at2"/>
<dbReference type="InterPro" id="IPR012340">
    <property type="entry name" value="NA-bd_OB-fold"/>
</dbReference>